<evidence type="ECO:0000313" key="3">
    <source>
        <dbReference type="EMBL" id="WLS48444.1"/>
    </source>
</evidence>
<dbReference type="Proteomes" id="UP001235874">
    <property type="component" value="Chromosome"/>
</dbReference>
<dbReference type="PROSITE" id="PS00086">
    <property type="entry name" value="CYTOCHROME_P450"/>
    <property type="match status" value="1"/>
</dbReference>
<sequence length="413" mass="45132">MTTGVETNESDDILDRVVTVDLADPRLYAGERPERLWATMRRAGTPLLMTGLREHWAVTRYEQVREVFRASHLLSSQKGNRLGEKPSDIAAGEAAGGLSMLVADDPAHARMRRALESAFSPRALGRLTDSTHALARRLVSDAVAQPSVDFVDAIVTPLLTTVACDLLGIPESDRPRLAELSQMAFSGAGHVTATAQMTAHVELLAYCDELLTSKYRNPGDDLATTLAQAQRDGDAMSRSAAIMNCHDFILGGNASARYVLTSIPLTMVRHRQFWASLRAGGADFGVAAEELLRYEAPVNHVMRSLLDDLEIGGVTMRRGELVTLWLRSANRDADVFDDPEHMSLSPRSRPHLSFGHGPHYCIAAYLGRLEIASLLRALADLVDDAELAGEPRRMESSFLRGYRSVPLALHGKG</sequence>
<protein>
    <submittedName>
        <fullName evidence="3">Cytochrome P450</fullName>
    </submittedName>
</protein>
<dbReference type="InterPro" id="IPR036396">
    <property type="entry name" value="Cyt_P450_sf"/>
</dbReference>
<dbReference type="PANTHER" id="PTHR46696">
    <property type="entry name" value="P450, PUTATIVE (EUROFUNG)-RELATED"/>
    <property type="match status" value="1"/>
</dbReference>
<dbReference type="GO" id="GO:0005506">
    <property type="term" value="F:iron ion binding"/>
    <property type="evidence" value="ECO:0007669"/>
    <property type="project" value="InterPro"/>
</dbReference>
<dbReference type="RefSeq" id="WP_306273770.1">
    <property type="nucleotide sequence ID" value="NZ_CP130472.1"/>
</dbReference>
<dbReference type="PRINTS" id="PR00359">
    <property type="entry name" value="BP450"/>
</dbReference>
<dbReference type="InterPro" id="IPR017972">
    <property type="entry name" value="Cyt_P450_CS"/>
</dbReference>
<evidence type="ECO:0000256" key="1">
    <source>
        <dbReference type="ARBA" id="ARBA00010617"/>
    </source>
</evidence>
<dbReference type="InterPro" id="IPR002397">
    <property type="entry name" value="Cyt_P450_B"/>
</dbReference>
<keyword evidence="4" id="KW-1185">Reference proteome</keyword>
<keyword evidence="2" id="KW-0479">Metal-binding</keyword>
<keyword evidence="2" id="KW-0503">Monooxygenase</keyword>
<dbReference type="Gene3D" id="1.10.630.10">
    <property type="entry name" value="Cytochrome P450"/>
    <property type="match status" value="1"/>
</dbReference>
<dbReference type="Pfam" id="PF00067">
    <property type="entry name" value="p450"/>
    <property type="match status" value="1"/>
</dbReference>
<keyword evidence="2" id="KW-0408">Iron</keyword>
<organism evidence="3 4">
    <name type="scientific">Micromonospora profundi</name>
    <dbReference type="NCBI Taxonomy" id="1420889"/>
    <lineage>
        <taxon>Bacteria</taxon>
        <taxon>Bacillati</taxon>
        <taxon>Actinomycetota</taxon>
        <taxon>Actinomycetes</taxon>
        <taxon>Micromonosporales</taxon>
        <taxon>Micromonosporaceae</taxon>
        <taxon>Micromonospora</taxon>
    </lineage>
</organism>
<dbReference type="InterPro" id="IPR001128">
    <property type="entry name" value="Cyt_P450"/>
</dbReference>
<dbReference type="SUPFAM" id="SSF48264">
    <property type="entry name" value="Cytochrome P450"/>
    <property type="match status" value="1"/>
</dbReference>
<comment type="similarity">
    <text evidence="1 2">Belongs to the cytochrome P450 family.</text>
</comment>
<dbReference type="AlphaFoldDB" id="A0AAJ6I0S8"/>
<name>A0AAJ6I0S8_9ACTN</name>
<evidence type="ECO:0000256" key="2">
    <source>
        <dbReference type="RuleBase" id="RU000461"/>
    </source>
</evidence>
<dbReference type="GO" id="GO:0016705">
    <property type="term" value="F:oxidoreductase activity, acting on paired donors, with incorporation or reduction of molecular oxygen"/>
    <property type="evidence" value="ECO:0007669"/>
    <property type="project" value="InterPro"/>
</dbReference>
<evidence type="ECO:0000313" key="4">
    <source>
        <dbReference type="Proteomes" id="UP001235874"/>
    </source>
</evidence>
<reference evidence="3 4" key="1">
    <citation type="submission" date="2023-07" db="EMBL/GenBank/DDBJ databases">
        <title>Micromonospora profundi TRM 95458 converts glycerol to a new osmotic compound.</title>
        <authorList>
            <person name="Lu D."/>
        </authorList>
    </citation>
    <scope>NUCLEOTIDE SEQUENCE [LARGE SCALE GENOMIC DNA]</scope>
    <source>
        <strain evidence="3 4">TRM95458</strain>
    </source>
</reference>
<dbReference type="GO" id="GO:0020037">
    <property type="term" value="F:heme binding"/>
    <property type="evidence" value="ECO:0007669"/>
    <property type="project" value="InterPro"/>
</dbReference>
<keyword evidence="2" id="KW-0349">Heme</keyword>
<dbReference type="EMBL" id="CP130472">
    <property type="protein sequence ID" value="WLS48444.1"/>
    <property type="molecule type" value="Genomic_DNA"/>
</dbReference>
<proteinExistence type="inferred from homology"/>
<dbReference type="KEGG" id="mprn:Q3V37_15110"/>
<accession>A0AAJ6I0S8</accession>
<gene>
    <name evidence="3" type="ORF">Q3V37_15110</name>
</gene>
<dbReference type="GO" id="GO:0004497">
    <property type="term" value="F:monooxygenase activity"/>
    <property type="evidence" value="ECO:0007669"/>
    <property type="project" value="UniProtKB-KW"/>
</dbReference>
<dbReference type="PANTHER" id="PTHR46696:SF1">
    <property type="entry name" value="CYTOCHROME P450 YJIB-RELATED"/>
    <property type="match status" value="1"/>
</dbReference>
<keyword evidence="2" id="KW-0560">Oxidoreductase</keyword>